<dbReference type="SFLD" id="SFLDS00003">
    <property type="entry name" value="Haloacid_Dehalogenase"/>
    <property type="match status" value="1"/>
</dbReference>
<dbReference type="NCBIfam" id="TIGR01509">
    <property type="entry name" value="HAD-SF-IA-v3"/>
    <property type="match status" value="1"/>
</dbReference>
<reference evidence="1 2" key="1">
    <citation type="journal article" date="2015" name="Nature">
        <title>rRNA introns, odd ribosomes, and small enigmatic genomes across a large radiation of phyla.</title>
        <authorList>
            <person name="Brown C.T."/>
            <person name="Hug L.A."/>
            <person name="Thomas B.C."/>
            <person name="Sharon I."/>
            <person name="Castelle C.J."/>
            <person name="Singh A."/>
            <person name="Wilkins M.J."/>
            <person name="Williams K.H."/>
            <person name="Banfield J.F."/>
        </authorList>
    </citation>
    <scope>NUCLEOTIDE SEQUENCE [LARGE SCALE GENOMIC DNA]</scope>
</reference>
<organism evidence="1 2">
    <name type="scientific">Candidatus Woesebacteria bacterium GW2011_GWA2_44_33</name>
    <dbReference type="NCBI Taxonomy" id="1618564"/>
    <lineage>
        <taxon>Bacteria</taxon>
        <taxon>Candidatus Woeseibacteriota</taxon>
    </lineage>
</organism>
<dbReference type="SFLD" id="SFLDG01135">
    <property type="entry name" value="C1.5.6:_HAD__Beta-PGM__Phospha"/>
    <property type="match status" value="1"/>
</dbReference>
<dbReference type="EMBL" id="LCIY01000038">
    <property type="protein sequence ID" value="KKT65688.1"/>
    <property type="molecule type" value="Genomic_DNA"/>
</dbReference>
<dbReference type="AlphaFoldDB" id="A0A0G1J300"/>
<keyword evidence="1" id="KW-0378">Hydrolase</keyword>
<protein>
    <submittedName>
        <fullName evidence="1">HAD-superfamily hydrolase, subfamily IA, variant 3</fullName>
    </submittedName>
</protein>
<dbReference type="InterPro" id="IPR023214">
    <property type="entry name" value="HAD_sf"/>
</dbReference>
<dbReference type="GO" id="GO:0016787">
    <property type="term" value="F:hydrolase activity"/>
    <property type="evidence" value="ECO:0007669"/>
    <property type="project" value="UniProtKB-KW"/>
</dbReference>
<comment type="caution">
    <text evidence="1">The sequence shown here is derived from an EMBL/GenBank/DDBJ whole genome shotgun (WGS) entry which is preliminary data.</text>
</comment>
<sequence length="216" mass="24021">MRTKAVIFDLDGTVLDNEDEYGAAFKKVLENLGANVKTDYPHVGGIGVKENWPGLLKKYHIKTEKSFDELASDTQKEYLKLLSKVRVKKGLAEFVKQLRQDGIKTALATSSVWFILERVFEELPIKGLFDSVTTGEEVNHKKPAPDLFLTAAAKLDTLPEECLVIEDSASGIEAAHQAEMKVIAIARNGRHEKELKDAELVIRDYNQLSPKLVGGL</sequence>
<dbReference type="InterPro" id="IPR041492">
    <property type="entry name" value="HAD_2"/>
</dbReference>
<dbReference type="InterPro" id="IPR036412">
    <property type="entry name" value="HAD-like_sf"/>
</dbReference>
<dbReference type="CDD" id="cd07505">
    <property type="entry name" value="HAD_BPGM-like"/>
    <property type="match status" value="1"/>
</dbReference>
<proteinExistence type="predicted"/>
<accession>A0A0G1J300</accession>
<dbReference type="PRINTS" id="PR00413">
    <property type="entry name" value="HADHALOGNASE"/>
</dbReference>
<name>A0A0G1J300_9BACT</name>
<dbReference type="Gene3D" id="1.10.150.240">
    <property type="entry name" value="Putative phosphatase, domain 2"/>
    <property type="match status" value="1"/>
</dbReference>
<dbReference type="PANTHER" id="PTHR18901:SF38">
    <property type="entry name" value="PSEUDOURIDINE-5'-PHOSPHATASE"/>
    <property type="match status" value="1"/>
</dbReference>
<dbReference type="PANTHER" id="PTHR18901">
    <property type="entry name" value="2-DEOXYGLUCOSE-6-PHOSPHATE PHOSPHATASE 2"/>
    <property type="match status" value="1"/>
</dbReference>
<dbReference type="SFLD" id="SFLDG01129">
    <property type="entry name" value="C1.5:_HAD__Beta-PGM__Phosphata"/>
    <property type="match status" value="1"/>
</dbReference>
<evidence type="ECO:0000313" key="1">
    <source>
        <dbReference type="EMBL" id="KKT65688.1"/>
    </source>
</evidence>
<dbReference type="Gene3D" id="3.40.50.1000">
    <property type="entry name" value="HAD superfamily/HAD-like"/>
    <property type="match status" value="1"/>
</dbReference>
<dbReference type="SUPFAM" id="SSF56784">
    <property type="entry name" value="HAD-like"/>
    <property type="match status" value="1"/>
</dbReference>
<dbReference type="InterPro" id="IPR006439">
    <property type="entry name" value="HAD-SF_hydro_IA"/>
</dbReference>
<dbReference type="Proteomes" id="UP000034826">
    <property type="component" value="Unassembled WGS sequence"/>
</dbReference>
<gene>
    <name evidence="1" type="ORF">UW60_C0038G0003</name>
</gene>
<dbReference type="InterPro" id="IPR023198">
    <property type="entry name" value="PGP-like_dom2"/>
</dbReference>
<dbReference type="Pfam" id="PF13419">
    <property type="entry name" value="HAD_2"/>
    <property type="match status" value="1"/>
</dbReference>
<evidence type="ECO:0000313" key="2">
    <source>
        <dbReference type="Proteomes" id="UP000034826"/>
    </source>
</evidence>